<feature type="region of interest" description="Disordered" evidence="1">
    <location>
        <begin position="19"/>
        <end position="65"/>
    </location>
</feature>
<dbReference type="AlphaFoldDB" id="A0AAN9YB81"/>
<dbReference type="Proteomes" id="UP001367676">
    <property type="component" value="Unassembled WGS sequence"/>
</dbReference>
<comment type="caution">
    <text evidence="2">The sequence shown here is derived from an EMBL/GenBank/DDBJ whole genome shotgun (WGS) entry which is preliminary data.</text>
</comment>
<evidence type="ECO:0000313" key="3">
    <source>
        <dbReference type="Proteomes" id="UP001367676"/>
    </source>
</evidence>
<proteinExistence type="predicted"/>
<name>A0AAN9YB81_9HEMI</name>
<keyword evidence="3" id="KW-1185">Reference proteome</keyword>
<dbReference type="EMBL" id="JBBCAQ010000003">
    <property type="protein sequence ID" value="KAK7604430.1"/>
    <property type="molecule type" value="Genomic_DNA"/>
</dbReference>
<feature type="compositionally biased region" description="Polar residues" evidence="1">
    <location>
        <begin position="50"/>
        <end position="64"/>
    </location>
</feature>
<sequence length="85" mass="9459">MSLIETKFDANIVKEEKPIEENKEKKLTSQLEDLYAPSTSKKPHPPPTSENNPAPTSKSTSSNILDFGDLDFDNLDAAFLYSSEI</sequence>
<reference evidence="2 3" key="1">
    <citation type="submission" date="2024-03" db="EMBL/GenBank/DDBJ databases">
        <title>Adaptation during the transition from Ophiocordyceps entomopathogen to insect associate is accompanied by gene loss and intensified selection.</title>
        <authorList>
            <person name="Ward C.M."/>
            <person name="Onetto C.A."/>
            <person name="Borneman A.R."/>
        </authorList>
    </citation>
    <scope>NUCLEOTIDE SEQUENCE [LARGE SCALE GENOMIC DNA]</scope>
    <source>
        <strain evidence="2">AWRI1</strain>
        <tissue evidence="2">Single Adult Female</tissue>
    </source>
</reference>
<gene>
    <name evidence="2" type="ORF">V9T40_005616</name>
</gene>
<protein>
    <submittedName>
        <fullName evidence="2">Uncharacterized protein</fullName>
    </submittedName>
</protein>
<organism evidence="2 3">
    <name type="scientific">Parthenolecanium corni</name>
    <dbReference type="NCBI Taxonomy" id="536013"/>
    <lineage>
        <taxon>Eukaryota</taxon>
        <taxon>Metazoa</taxon>
        <taxon>Ecdysozoa</taxon>
        <taxon>Arthropoda</taxon>
        <taxon>Hexapoda</taxon>
        <taxon>Insecta</taxon>
        <taxon>Pterygota</taxon>
        <taxon>Neoptera</taxon>
        <taxon>Paraneoptera</taxon>
        <taxon>Hemiptera</taxon>
        <taxon>Sternorrhyncha</taxon>
        <taxon>Coccoidea</taxon>
        <taxon>Coccidae</taxon>
        <taxon>Parthenolecanium</taxon>
    </lineage>
</organism>
<evidence type="ECO:0000313" key="2">
    <source>
        <dbReference type="EMBL" id="KAK7604430.1"/>
    </source>
</evidence>
<evidence type="ECO:0000256" key="1">
    <source>
        <dbReference type="SAM" id="MobiDB-lite"/>
    </source>
</evidence>
<accession>A0AAN9YB81</accession>